<reference evidence="5" key="2">
    <citation type="submission" date="2020-09" db="EMBL/GenBank/DDBJ databases">
        <authorList>
            <person name="Sun Q."/>
            <person name="Zhou Y."/>
        </authorList>
    </citation>
    <scope>NUCLEOTIDE SEQUENCE</scope>
    <source>
        <strain evidence="5">CGMCC 1.12408</strain>
    </source>
</reference>
<gene>
    <name evidence="5" type="primary">rsiW</name>
    <name evidence="5" type="ORF">GCM10008025_22810</name>
</gene>
<dbReference type="InterPro" id="IPR027383">
    <property type="entry name" value="Znf_put"/>
</dbReference>
<evidence type="ECO:0000259" key="4">
    <source>
        <dbReference type="Pfam" id="PF13490"/>
    </source>
</evidence>
<evidence type="ECO:0000256" key="2">
    <source>
        <dbReference type="ARBA" id="ARBA00024438"/>
    </source>
</evidence>
<keyword evidence="3" id="KW-0472">Membrane</keyword>
<comment type="similarity">
    <text evidence="1">Belongs to the zinc-associated anti-sigma factor (ZAS) superfamily. Anti-sigma-W factor family.</text>
</comment>
<protein>
    <recommendedName>
        <fullName evidence="2">Anti-sigma-W factor RsiW</fullName>
    </recommendedName>
</protein>
<evidence type="ECO:0000313" key="6">
    <source>
        <dbReference type="Proteomes" id="UP000613512"/>
    </source>
</evidence>
<dbReference type="InterPro" id="IPR041916">
    <property type="entry name" value="Anti_sigma_zinc_sf"/>
</dbReference>
<sequence>MDCNKQALKLMHKHLDGDITREEESQLKRHLEDCTTCQKHLHELKKTITLIQSTERVKAPEDFTLKVMQQLPVEKKHVKYLRWFKMHPVLTAAAIFFIFMLTGIISAWEQDSQLVVSNPENLIINGNTVIVPEGVTVEGDLIVQNGDLKIEGTVDGSVYLINGELIYDENELDSSGLMASVGEINGELKQVDRMFEWLWYHTQRIFKSVFSIE</sequence>
<reference evidence="5" key="1">
    <citation type="journal article" date="2014" name="Int. J. Syst. Evol. Microbiol.">
        <title>Complete genome sequence of Corynebacterium casei LMG S-19264T (=DSM 44701T), isolated from a smear-ripened cheese.</title>
        <authorList>
            <consortium name="US DOE Joint Genome Institute (JGI-PGF)"/>
            <person name="Walter F."/>
            <person name="Albersmeier A."/>
            <person name="Kalinowski J."/>
            <person name="Ruckert C."/>
        </authorList>
    </citation>
    <scope>NUCLEOTIDE SEQUENCE</scope>
    <source>
        <strain evidence="5">CGMCC 1.12408</strain>
    </source>
</reference>
<keyword evidence="6" id="KW-1185">Reference proteome</keyword>
<dbReference type="Proteomes" id="UP000613512">
    <property type="component" value="Unassembled WGS sequence"/>
</dbReference>
<proteinExistence type="inferred from homology"/>
<dbReference type="RefSeq" id="WP_188384789.1">
    <property type="nucleotide sequence ID" value="NZ_BMEY01000010.1"/>
</dbReference>
<feature type="transmembrane region" description="Helical" evidence="3">
    <location>
        <begin position="89"/>
        <end position="108"/>
    </location>
</feature>
<organism evidence="5 6">
    <name type="scientific">Ornithinibacillus halotolerans</name>
    <dbReference type="NCBI Taxonomy" id="1274357"/>
    <lineage>
        <taxon>Bacteria</taxon>
        <taxon>Bacillati</taxon>
        <taxon>Bacillota</taxon>
        <taxon>Bacilli</taxon>
        <taxon>Bacillales</taxon>
        <taxon>Bacillaceae</taxon>
        <taxon>Ornithinibacillus</taxon>
    </lineage>
</organism>
<evidence type="ECO:0000313" key="5">
    <source>
        <dbReference type="EMBL" id="GGA78731.1"/>
    </source>
</evidence>
<keyword evidence="3" id="KW-1133">Transmembrane helix</keyword>
<comment type="caution">
    <text evidence="5">The sequence shown here is derived from an EMBL/GenBank/DDBJ whole genome shotgun (WGS) entry which is preliminary data.</text>
</comment>
<feature type="domain" description="Putative zinc-finger" evidence="4">
    <location>
        <begin position="5"/>
        <end position="38"/>
    </location>
</feature>
<keyword evidence="3" id="KW-0812">Transmembrane</keyword>
<dbReference type="Gene3D" id="1.10.10.1320">
    <property type="entry name" value="Anti-sigma factor, zinc-finger domain"/>
    <property type="match status" value="1"/>
</dbReference>
<accession>A0A916S050</accession>
<name>A0A916S050_9BACI</name>
<evidence type="ECO:0000256" key="3">
    <source>
        <dbReference type="SAM" id="Phobius"/>
    </source>
</evidence>
<dbReference type="Pfam" id="PF13490">
    <property type="entry name" value="zf-HC2"/>
    <property type="match status" value="1"/>
</dbReference>
<dbReference type="AlphaFoldDB" id="A0A916S050"/>
<evidence type="ECO:0000256" key="1">
    <source>
        <dbReference type="ARBA" id="ARBA00024353"/>
    </source>
</evidence>
<dbReference type="EMBL" id="BMEY01000010">
    <property type="protein sequence ID" value="GGA78731.1"/>
    <property type="molecule type" value="Genomic_DNA"/>
</dbReference>